<feature type="region of interest" description="Disordered" evidence="1">
    <location>
        <begin position="167"/>
        <end position="188"/>
    </location>
</feature>
<dbReference type="AlphaFoldDB" id="A0AAX6TCS7"/>
<keyword evidence="2" id="KW-1185">Reference proteome</keyword>
<reference evidence="3" key="1">
    <citation type="submission" date="2025-08" db="UniProtKB">
        <authorList>
            <consortium name="RefSeq"/>
        </authorList>
    </citation>
    <scope>IDENTIFICATION</scope>
</reference>
<feature type="region of interest" description="Disordered" evidence="1">
    <location>
        <begin position="1"/>
        <end position="46"/>
    </location>
</feature>
<feature type="region of interest" description="Disordered" evidence="1">
    <location>
        <begin position="206"/>
        <end position="251"/>
    </location>
</feature>
<feature type="region of interest" description="Disordered" evidence="1">
    <location>
        <begin position="73"/>
        <end position="135"/>
    </location>
</feature>
<evidence type="ECO:0000256" key="1">
    <source>
        <dbReference type="SAM" id="MobiDB-lite"/>
    </source>
</evidence>
<feature type="compositionally biased region" description="Low complexity" evidence="1">
    <location>
        <begin position="121"/>
        <end position="135"/>
    </location>
</feature>
<organism evidence="2 3">
    <name type="scientific">Heterocephalus glaber</name>
    <name type="common">Naked mole rat</name>
    <dbReference type="NCBI Taxonomy" id="10181"/>
    <lineage>
        <taxon>Eukaryota</taxon>
        <taxon>Metazoa</taxon>
        <taxon>Chordata</taxon>
        <taxon>Craniata</taxon>
        <taxon>Vertebrata</taxon>
        <taxon>Euteleostomi</taxon>
        <taxon>Mammalia</taxon>
        <taxon>Eutheria</taxon>
        <taxon>Euarchontoglires</taxon>
        <taxon>Glires</taxon>
        <taxon>Rodentia</taxon>
        <taxon>Hystricomorpha</taxon>
        <taxon>Bathyergidae</taxon>
        <taxon>Heterocephalus</taxon>
    </lineage>
</organism>
<dbReference type="GeneID" id="110350317"/>
<evidence type="ECO:0000313" key="3">
    <source>
        <dbReference type="RefSeq" id="XP_021118274.1"/>
    </source>
</evidence>
<proteinExistence type="predicted"/>
<evidence type="ECO:0000313" key="2">
    <source>
        <dbReference type="Proteomes" id="UP000694906"/>
    </source>
</evidence>
<dbReference type="Proteomes" id="UP000694906">
    <property type="component" value="Unplaced"/>
</dbReference>
<sequence>MNGAARGRADGGGLPGAASRAGSVPDVTGGVGDAAEGPQGSDEKRPELVCSWEEIRLRSASVSRRCPALRIRAVQSGKPLSPCRKAHRGRTGHRSGTRAGEAGDLASREGRGSLERRAEQRALPAGPRCARGGARARLDPSLPELRVWSRRSAPPWRRYLAATRLGSGRRGGRDWGTGRGARAGETWKNHPDCFAVGEAAWQSRFSRAASPRVPSARLGEPGSARHGAPSGSPAGPEARRQAPPLQRKGLNSSETWPLQRWVLCWDPSFLQRLWT</sequence>
<feature type="compositionally biased region" description="Basic and acidic residues" evidence="1">
    <location>
        <begin position="106"/>
        <end position="120"/>
    </location>
</feature>
<protein>
    <submittedName>
        <fullName evidence="3">Uncharacterized protein LOC110350317</fullName>
    </submittedName>
</protein>
<gene>
    <name evidence="3" type="primary">LOC110350317</name>
</gene>
<name>A0AAX6TCS7_HETGA</name>
<feature type="compositionally biased region" description="Basic residues" evidence="1">
    <location>
        <begin position="84"/>
        <end position="96"/>
    </location>
</feature>
<dbReference type="RefSeq" id="XP_021118274.1">
    <property type="nucleotide sequence ID" value="XM_021262615.1"/>
</dbReference>
<accession>A0AAX6TCS7</accession>